<dbReference type="AlphaFoldDB" id="A0A7Y0KBC7"/>
<dbReference type="InterPro" id="IPR014756">
    <property type="entry name" value="Ig_E-set"/>
</dbReference>
<dbReference type="InterPro" id="IPR017853">
    <property type="entry name" value="GH"/>
</dbReference>
<keyword evidence="11" id="KW-1133">Transmembrane helix</keyword>
<dbReference type="Gene3D" id="2.60.40.10">
    <property type="entry name" value="Immunoglobulins"/>
    <property type="match status" value="1"/>
</dbReference>
<dbReference type="InterPro" id="IPR006047">
    <property type="entry name" value="GH13_cat_dom"/>
</dbReference>
<accession>A0A7Y0KBC7</accession>
<keyword evidence="9" id="KW-0326">Glycosidase</keyword>
<organism evidence="13 14">
    <name type="scientific">Niallia alba</name>
    <dbReference type="NCBI Taxonomy" id="2729105"/>
    <lineage>
        <taxon>Bacteria</taxon>
        <taxon>Bacillati</taxon>
        <taxon>Bacillota</taxon>
        <taxon>Bacilli</taxon>
        <taxon>Bacillales</taxon>
        <taxon>Bacillaceae</taxon>
        <taxon>Niallia</taxon>
    </lineage>
</organism>
<evidence type="ECO:0000256" key="6">
    <source>
        <dbReference type="ARBA" id="ARBA00022801"/>
    </source>
</evidence>
<dbReference type="InterPro" id="IPR005323">
    <property type="entry name" value="CBM41_pullulanase"/>
</dbReference>
<dbReference type="Gene3D" id="2.60.40.1180">
    <property type="entry name" value="Golgi alpha-mannosidase II"/>
    <property type="match status" value="1"/>
</dbReference>
<dbReference type="SUPFAM" id="SSF51445">
    <property type="entry name" value="(Trans)glycosidases"/>
    <property type="match status" value="1"/>
</dbReference>
<evidence type="ECO:0000256" key="1">
    <source>
        <dbReference type="ARBA" id="ARBA00004168"/>
    </source>
</evidence>
<dbReference type="GO" id="GO:0030246">
    <property type="term" value="F:carbohydrate binding"/>
    <property type="evidence" value="ECO:0007669"/>
    <property type="project" value="InterPro"/>
</dbReference>
<dbReference type="SUPFAM" id="SSF49452">
    <property type="entry name" value="Starch-binding domain-like"/>
    <property type="match status" value="2"/>
</dbReference>
<dbReference type="InterPro" id="IPR013783">
    <property type="entry name" value="Ig-like_fold"/>
</dbReference>
<evidence type="ECO:0000256" key="9">
    <source>
        <dbReference type="ARBA" id="ARBA00023295"/>
    </source>
</evidence>
<feature type="compositionally biased region" description="Low complexity" evidence="10">
    <location>
        <begin position="1112"/>
        <end position="1125"/>
    </location>
</feature>
<dbReference type="CDD" id="cd10315">
    <property type="entry name" value="CBM41_pullulanase"/>
    <property type="match status" value="2"/>
</dbReference>
<dbReference type="Gene3D" id="2.60.40.1110">
    <property type="match status" value="2"/>
</dbReference>
<dbReference type="InterPro" id="IPR019931">
    <property type="entry name" value="LPXTG_anchor"/>
</dbReference>
<dbReference type="SMART" id="SM00642">
    <property type="entry name" value="Aamy"/>
    <property type="match status" value="1"/>
</dbReference>
<evidence type="ECO:0000256" key="7">
    <source>
        <dbReference type="ARBA" id="ARBA00022837"/>
    </source>
</evidence>
<keyword evidence="3" id="KW-0134">Cell wall</keyword>
<protein>
    <submittedName>
        <fullName evidence="13">LPXTG cell wall anchor domain-containing protein</fullName>
    </submittedName>
</protein>
<gene>
    <name evidence="13" type="ORF">HHU08_20210</name>
</gene>
<keyword evidence="11" id="KW-0472">Membrane</keyword>
<dbReference type="Pfam" id="PF03714">
    <property type="entry name" value="PUD"/>
    <property type="match status" value="2"/>
</dbReference>
<dbReference type="GO" id="GO:0016798">
    <property type="term" value="F:hydrolase activity, acting on glycosyl bonds"/>
    <property type="evidence" value="ECO:0007669"/>
    <property type="project" value="UniProtKB-KW"/>
</dbReference>
<comment type="similarity">
    <text evidence="2">Belongs to the glycosyl hydrolase 13 family.</text>
</comment>
<evidence type="ECO:0000259" key="12">
    <source>
        <dbReference type="SMART" id="SM00642"/>
    </source>
</evidence>
<keyword evidence="4" id="KW-0964">Secreted</keyword>
<keyword evidence="11" id="KW-0812">Transmembrane</keyword>
<feature type="transmembrane region" description="Helical" evidence="11">
    <location>
        <begin position="1174"/>
        <end position="1193"/>
    </location>
</feature>
<dbReference type="Gene3D" id="3.20.20.80">
    <property type="entry name" value="Glycosidases"/>
    <property type="match status" value="1"/>
</dbReference>
<evidence type="ECO:0000256" key="2">
    <source>
        <dbReference type="ARBA" id="ARBA00008061"/>
    </source>
</evidence>
<dbReference type="Pfam" id="PF16561">
    <property type="entry name" value="AMPK1_CBM"/>
    <property type="match status" value="1"/>
</dbReference>
<comment type="subcellular location">
    <subcellularLocation>
        <location evidence="1">Secreted</location>
        <location evidence="1">Cell wall</location>
        <topology evidence="1">Peptidoglycan-anchor</topology>
    </subcellularLocation>
</comment>
<evidence type="ECO:0000256" key="3">
    <source>
        <dbReference type="ARBA" id="ARBA00022512"/>
    </source>
</evidence>
<dbReference type="Pfam" id="PF00746">
    <property type="entry name" value="Gram_pos_anchor"/>
    <property type="match status" value="1"/>
</dbReference>
<dbReference type="InterPro" id="IPR013784">
    <property type="entry name" value="Carb-bd-like_fold"/>
</dbReference>
<comment type="caution">
    <text evidence="13">The sequence shown here is derived from an EMBL/GenBank/DDBJ whole genome shotgun (WGS) entry which is preliminary data.</text>
</comment>
<dbReference type="RefSeq" id="WP_169189146.1">
    <property type="nucleotide sequence ID" value="NZ_JABBPK010000001.1"/>
</dbReference>
<dbReference type="CDD" id="cd02859">
    <property type="entry name" value="E_set_AMPKbeta_like_N"/>
    <property type="match status" value="1"/>
</dbReference>
<reference evidence="13 14" key="1">
    <citation type="submission" date="2020-04" db="EMBL/GenBank/DDBJ databases">
        <title>Bacillus sp. UniB3 isolated from commercial digestive syrup.</title>
        <authorList>
            <person name="Thorat V."/>
            <person name="Kirdat K."/>
            <person name="Tiwarekar B."/>
            <person name="Yadav A."/>
        </authorList>
    </citation>
    <scope>NUCLEOTIDE SEQUENCE [LARGE SCALE GENOMIC DNA]</scope>
    <source>
        <strain evidence="13 14">UniB3</strain>
    </source>
</reference>
<keyword evidence="5" id="KW-0732">Signal</keyword>
<dbReference type="GO" id="GO:0005975">
    <property type="term" value="P:carbohydrate metabolic process"/>
    <property type="evidence" value="ECO:0007669"/>
    <property type="project" value="InterPro"/>
</dbReference>
<evidence type="ECO:0000256" key="4">
    <source>
        <dbReference type="ARBA" id="ARBA00022525"/>
    </source>
</evidence>
<dbReference type="PANTHER" id="PTHR10357">
    <property type="entry name" value="ALPHA-AMYLASE FAMILY MEMBER"/>
    <property type="match status" value="1"/>
</dbReference>
<dbReference type="Proteomes" id="UP000588491">
    <property type="component" value="Unassembled WGS sequence"/>
</dbReference>
<evidence type="ECO:0000256" key="10">
    <source>
        <dbReference type="SAM" id="MobiDB-lite"/>
    </source>
</evidence>
<keyword evidence="7" id="KW-0106">Calcium</keyword>
<proteinExistence type="inferred from homology"/>
<dbReference type="SUPFAM" id="SSF81296">
    <property type="entry name" value="E set domains"/>
    <property type="match status" value="1"/>
</dbReference>
<dbReference type="PANTHER" id="PTHR10357:SF209">
    <property type="entry name" value="PERIPLASMIC ALPHA-AMYLASE"/>
    <property type="match status" value="1"/>
</dbReference>
<evidence type="ECO:0000256" key="5">
    <source>
        <dbReference type="ARBA" id="ARBA00022729"/>
    </source>
</evidence>
<evidence type="ECO:0000313" key="13">
    <source>
        <dbReference type="EMBL" id="NMO79281.1"/>
    </source>
</evidence>
<dbReference type="EMBL" id="JABBPK010000001">
    <property type="protein sequence ID" value="NMO79281.1"/>
    <property type="molecule type" value="Genomic_DNA"/>
</dbReference>
<evidence type="ECO:0000256" key="8">
    <source>
        <dbReference type="ARBA" id="ARBA00023088"/>
    </source>
</evidence>
<feature type="region of interest" description="Disordered" evidence="10">
    <location>
        <begin position="1105"/>
        <end position="1168"/>
    </location>
</feature>
<dbReference type="Pfam" id="PF00128">
    <property type="entry name" value="Alpha-amylase"/>
    <property type="match status" value="1"/>
</dbReference>
<dbReference type="InterPro" id="IPR032640">
    <property type="entry name" value="AMPK1_CBM"/>
</dbReference>
<dbReference type="InterPro" id="IPR013780">
    <property type="entry name" value="Glyco_hydro_b"/>
</dbReference>
<evidence type="ECO:0000313" key="14">
    <source>
        <dbReference type="Proteomes" id="UP000588491"/>
    </source>
</evidence>
<dbReference type="NCBIfam" id="TIGR01167">
    <property type="entry name" value="LPXTG_anchor"/>
    <property type="match status" value="1"/>
</dbReference>
<keyword evidence="8" id="KW-0572">Peptidoglycan-anchor</keyword>
<feature type="domain" description="Glycosyl hydrolase family 13 catalytic" evidence="12">
    <location>
        <begin position="638"/>
        <end position="1014"/>
    </location>
</feature>
<name>A0A7Y0KBC7_9BACI</name>
<dbReference type="SUPFAM" id="SSF51011">
    <property type="entry name" value="Glycosyl hydrolase domain"/>
    <property type="match status" value="1"/>
</dbReference>
<evidence type="ECO:0000256" key="11">
    <source>
        <dbReference type="SAM" id="Phobius"/>
    </source>
</evidence>
<sequence length="1202" mass="135203">MKTKKHPYLALCLIFLLIFSSFGGYLPSKKAQADSLLDSPILTADKSVQFFYDNAAAKEVKVAGSFTDWQNGALSMEQDADNRWSLTVPNLAAGVYQYKFIVDNEWITDPANEKIENGNSTFVVPGLNLDLIPVKVEKNKAYPLEATLVNKDGSVQKETQLTWSLKDKVEGIELVDGLLKVHDNAKANESFTLLAEKDGEKAEKKIEIVGSMYTYNINYYRFDEDYTKWDLWIFNSGVPDNGFPFTKNVTNDYTFISGTYSFPENEITIIPRKGNWEAQDAQNTIVVADGKQDTEAWVIEGLETVFYSKEEAIKAIDKLKGGNYERRHIQFMYDRPDSDYKDWHIWVWGTGVKDDQIDFDQNLHGMATATINVSEETQNVGFILRKGENWDTAIKEGNGDRYISLNKTDLITKVYVTSGQEDLYIVPEVTGPVLENGNATFYYRDKDLFAKNEMDKIEQVELQYNGKRYKMANETKNERFSYTIENIPEGTHSYSFFVTIDGIETEVTDPYNTVDGKSLLAYEKADLNILANIHPKEATYNDNAVLTVDWKTTKNTAIREVYADLRTIGGKEKVAIDPQLKELTIAIDQNTTTGPKEIPVYIIDQYGNTHTEKAEITVKARHSVGKDDFDWDEARIYFMLTDRFFDGDTSNNDPYGIGYDTSKPGTYHGGDFKGITKKLDYLENLGINTIWINPIVENIQYDVRNEEPETPYYAYHGYWASNFEKLNPHFGSMEDFHELIDAAHDRGIKIMVDVVVNHAGYGLKASDAVNDGKIANFPTSEDRNRFAGMFRDGGTDTVQGELSGLPDFLTENPEVRKQIVDWQTSWIEKSKTAKGNTIDYFRVDTVKHVENTTWMSFKNELSKIMPSFKLIGEAWGAQVNDDQGYLNSGMMDSLLDFDFKYLARDFANGDIERVQLALEERNNKLSNTGTLGQFLGSHDEDGFLESVGGDIGKLKLAAALQITSKGQPVIYYGEELGLSGANNYPYYDNRYSIDWNLTQNNDVLSHYTKLLNARKEYSSVFSKGTRAQVTGSDEEGYSVFKREYSNQQVFVGLNTKETANEVTFEVPFAKEAVDLYSGKTYPISENKITISLPSREDGGTILLVDADEKEPTQPTEPETPPTSGETDSETPPPASGGNDVKTPGSEDSKQVTESSSNPNKGKGESLPNTATGTYNLLLIGLSLLLIGAIVFLVQKRKKRTAN</sequence>
<keyword evidence="14" id="KW-1185">Reference proteome</keyword>
<keyword evidence="6" id="KW-0378">Hydrolase</keyword>